<dbReference type="EMBL" id="VFLP01000079">
    <property type="protein sequence ID" value="TRX88846.1"/>
    <property type="molecule type" value="Genomic_DNA"/>
</dbReference>
<reference evidence="3" key="1">
    <citation type="submission" date="2019-06" db="EMBL/GenBank/DDBJ databases">
        <title>Draft genome sequence of the griseofulvin-producing fungus Xylaria cubensis strain G536.</title>
        <authorList>
            <person name="Mead M.E."/>
            <person name="Raja H.A."/>
            <person name="Steenwyk J.L."/>
            <person name="Knowles S.L."/>
            <person name="Oberlies N.H."/>
            <person name="Rokas A."/>
        </authorList>
    </citation>
    <scope>NUCLEOTIDE SEQUENCE [LARGE SCALE GENOMIC DNA]</scope>
    <source>
        <strain evidence="3">G536</strain>
    </source>
</reference>
<dbReference type="STRING" id="2512241.A0A553HLQ8"/>
<dbReference type="AlphaFoldDB" id="A0A553HLQ8"/>
<protein>
    <recommendedName>
        <fullName evidence="4">Ecp2 effector protein domain-containing protein</fullName>
    </recommendedName>
</protein>
<evidence type="ECO:0008006" key="4">
    <source>
        <dbReference type="Google" id="ProtNLM"/>
    </source>
</evidence>
<dbReference type="Proteomes" id="UP000319160">
    <property type="component" value="Unassembled WGS sequence"/>
</dbReference>
<comment type="caution">
    <text evidence="2">The sequence shown here is derived from an EMBL/GenBank/DDBJ whole genome shotgun (WGS) entry which is preliminary data.</text>
</comment>
<name>A0A553HLQ8_9PEZI</name>
<feature type="chain" id="PRO_5021806322" description="Ecp2 effector protein domain-containing protein" evidence="1">
    <location>
        <begin position="27"/>
        <end position="183"/>
    </location>
</feature>
<feature type="signal peptide" evidence="1">
    <location>
        <begin position="1"/>
        <end position="26"/>
    </location>
</feature>
<keyword evidence="1" id="KW-0732">Signal</keyword>
<organism evidence="2 3">
    <name type="scientific">Xylaria flabelliformis</name>
    <dbReference type="NCBI Taxonomy" id="2512241"/>
    <lineage>
        <taxon>Eukaryota</taxon>
        <taxon>Fungi</taxon>
        <taxon>Dikarya</taxon>
        <taxon>Ascomycota</taxon>
        <taxon>Pezizomycotina</taxon>
        <taxon>Sordariomycetes</taxon>
        <taxon>Xylariomycetidae</taxon>
        <taxon>Xylariales</taxon>
        <taxon>Xylariaceae</taxon>
        <taxon>Xylaria</taxon>
    </lineage>
</organism>
<keyword evidence="3" id="KW-1185">Reference proteome</keyword>
<accession>A0A553HLQ8</accession>
<sequence length="183" mass="19588">MKSLTKLVMHLSFPLLALSNTAGATGFRVPEGQPDGVYRVNYDSAGSAVHTWLRAPVGTTDQVPTSGTTRSMHVRDYDYIDCGGYGLNSGDTDRAVASLKAQCNPGAVNSGYDFYSISGSTVAYICDLGGSAIVCQQSELANSYAKITGTCGRYGSGWETVDTAAYKYQIGYEDRFSEADYTM</sequence>
<evidence type="ECO:0000313" key="3">
    <source>
        <dbReference type="Proteomes" id="UP000319160"/>
    </source>
</evidence>
<proteinExistence type="predicted"/>
<gene>
    <name evidence="2" type="ORF">FHL15_010305</name>
</gene>
<dbReference type="OrthoDB" id="5006988at2759"/>
<evidence type="ECO:0000313" key="2">
    <source>
        <dbReference type="EMBL" id="TRX88846.1"/>
    </source>
</evidence>
<evidence type="ECO:0000256" key="1">
    <source>
        <dbReference type="SAM" id="SignalP"/>
    </source>
</evidence>